<evidence type="ECO:0000256" key="5">
    <source>
        <dbReference type="ARBA" id="ARBA00023163"/>
    </source>
</evidence>
<keyword evidence="5" id="KW-0804">Transcription</keyword>
<dbReference type="Proteomes" id="UP000243904">
    <property type="component" value="Chromosome I"/>
</dbReference>
<evidence type="ECO:0000259" key="6">
    <source>
        <dbReference type="PROSITE" id="PS50931"/>
    </source>
</evidence>
<dbReference type="SUPFAM" id="SSF53850">
    <property type="entry name" value="Periplasmic binding protein-like II"/>
    <property type="match status" value="1"/>
</dbReference>
<dbReference type="GO" id="GO:0006351">
    <property type="term" value="P:DNA-templated transcription"/>
    <property type="evidence" value="ECO:0007669"/>
    <property type="project" value="TreeGrafter"/>
</dbReference>
<dbReference type="InterPro" id="IPR005119">
    <property type="entry name" value="LysR_subst-bd"/>
</dbReference>
<dbReference type="FunFam" id="3.40.190.290:FF:000001">
    <property type="entry name" value="Transcriptional regulator, LysR family"/>
    <property type="match status" value="1"/>
</dbReference>
<evidence type="ECO:0000256" key="2">
    <source>
        <dbReference type="ARBA" id="ARBA00009437"/>
    </source>
</evidence>
<dbReference type="Gene3D" id="3.40.190.290">
    <property type="match status" value="1"/>
</dbReference>
<keyword evidence="8" id="KW-1185">Reference proteome</keyword>
<dbReference type="Pfam" id="PF00126">
    <property type="entry name" value="HTH_1"/>
    <property type="match status" value="1"/>
</dbReference>
<dbReference type="EMBL" id="LT629750">
    <property type="protein sequence ID" value="SDT45247.1"/>
    <property type="molecule type" value="Genomic_DNA"/>
</dbReference>
<evidence type="ECO:0000256" key="3">
    <source>
        <dbReference type="ARBA" id="ARBA00023015"/>
    </source>
</evidence>
<proteinExistence type="inferred from homology"/>
<comment type="similarity">
    <text evidence="2">Belongs to the LysR transcriptional regulatory family.</text>
</comment>
<dbReference type="PROSITE" id="PS50931">
    <property type="entry name" value="HTH_LYSR"/>
    <property type="match status" value="1"/>
</dbReference>
<dbReference type="InterPro" id="IPR036390">
    <property type="entry name" value="WH_DNA-bd_sf"/>
</dbReference>
<evidence type="ECO:0000256" key="4">
    <source>
        <dbReference type="ARBA" id="ARBA00023125"/>
    </source>
</evidence>
<dbReference type="AlphaFoldDB" id="A0A1H2AHA4"/>
<dbReference type="InterPro" id="IPR036388">
    <property type="entry name" value="WH-like_DNA-bd_sf"/>
</dbReference>
<dbReference type="PANTHER" id="PTHR30537:SF5">
    <property type="entry name" value="HTH-TYPE TRANSCRIPTIONAL ACTIVATOR TTDR-RELATED"/>
    <property type="match status" value="1"/>
</dbReference>
<comment type="function">
    <text evidence="1">NodD regulates the expression of the nodABCFE genes which encode other nodulation proteins. NodD is also a negative regulator of its own expression. Binds flavonoids as inducers.</text>
</comment>
<dbReference type="SUPFAM" id="SSF46785">
    <property type="entry name" value="Winged helix' DNA-binding domain"/>
    <property type="match status" value="1"/>
</dbReference>
<dbReference type="Pfam" id="PF03466">
    <property type="entry name" value="LysR_substrate"/>
    <property type="match status" value="1"/>
</dbReference>
<evidence type="ECO:0000313" key="8">
    <source>
        <dbReference type="Proteomes" id="UP000243904"/>
    </source>
</evidence>
<name>A0A1H2AHA4_9BRAD</name>
<keyword evidence="3" id="KW-0805">Transcription regulation</keyword>
<evidence type="ECO:0000256" key="1">
    <source>
        <dbReference type="ARBA" id="ARBA00003502"/>
    </source>
</evidence>
<feature type="domain" description="HTH lysR-type" evidence="6">
    <location>
        <begin position="3"/>
        <end position="60"/>
    </location>
</feature>
<gene>
    <name evidence="7" type="ORF">SAMN05444158_6157</name>
</gene>
<dbReference type="Gene3D" id="1.10.10.10">
    <property type="entry name" value="Winged helix-like DNA-binding domain superfamily/Winged helix DNA-binding domain"/>
    <property type="match status" value="1"/>
</dbReference>
<accession>A0A1H2AHA4</accession>
<protein>
    <submittedName>
        <fullName evidence="7">DNA-binding transcriptional regulator, LysR family</fullName>
    </submittedName>
</protein>
<reference evidence="8" key="1">
    <citation type="submission" date="2016-10" db="EMBL/GenBank/DDBJ databases">
        <authorList>
            <person name="Varghese N."/>
            <person name="Submissions S."/>
        </authorList>
    </citation>
    <scope>NUCLEOTIDE SEQUENCE [LARGE SCALE GENOMIC DNA]</scope>
    <source>
        <strain evidence="8">GAS369</strain>
    </source>
</reference>
<dbReference type="GO" id="GO:0003700">
    <property type="term" value="F:DNA-binding transcription factor activity"/>
    <property type="evidence" value="ECO:0007669"/>
    <property type="project" value="InterPro"/>
</dbReference>
<dbReference type="CDD" id="cd08422">
    <property type="entry name" value="PBP2_CrgA_like"/>
    <property type="match status" value="1"/>
</dbReference>
<dbReference type="PANTHER" id="PTHR30537">
    <property type="entry name" value="HTH-TYPE TRANSCRIPTIONAL REGULATOR"/>
    <property type="match status" value="1"/>
</dbReference>
<dbReference type="InterPro" id="IPR000847">
    <property type="entry name" value="LysR_HTH_N"/>
</dbReference>
<dbReference type="InterPro" id="IPR058163">
    <property type="entry name" value="LysR-type_TF_proteobact-type"/>
</dbReference>
<evidence type="ECO:0000313" key="7">
    <source>
        <dbReference type="EMBL" id="SDT45247.1"/>
    </source>
</evidence>
<organism evidence="7 8">
    <name type="scientific">Bradyrhizobium canariense</name>
    <dbReference type="NCBI Taxonomy" id="255045"/>
    <lineage>
        <taxon>Bacteria</taxon>
        <taxon>Pseudomonadati</taxon>
        <taxon>Pseudomonadota</taxon>
        <taxon>Alphaproteobacteria</taxon>
        <taxon>Hyphomicrobiales</taxon>
        <taxon>Nitrobacteraceae</taxon>
        <taxon>Bradyrhizobium</taxon>
    </lineage>
</organism>
<dbReference type="RefSeq" id="WP_146689968.1">
    <property type="nucleotide sequence ID" value="NZ_LT629750.1"/>
</dbReference>
<keyword evidence="4 7" id="KW-0238">DNA-binding</keyword>
<dbReference type="GO" id="GO:0043565">
    <property type="term" value="F:sequence-specific DNA binding"/>
    <property type="evidence" value="ECO:0007669"/>
    <property type="project" value="TreeGrafter"/>
</dbReference>
<sequence length="297" mass="32419">MLDRITGMQICLKVASLGSISSAARALSVSPTLATKHIDAIERRIGVALFHRSTRRVSVTEAGRRYLSEVESILLHLEEADALASDHQVTVRGTLRVSVPTSFGLRVLAPILPKFLEMHPDLSVDLDYSDRVVDLQADGWDMAIRVGRLEDSSLIARKIVACRTLLCASPSYLARHGTPRTPADLRTLNCLGYALSERLGDRQWHFGAKGDIVQSIQGNLRANNGDALVLAAMAGIGITYAPDFLVDRELASGALVEIKLDQPTVEIHAVHAITLAGRRQPAKVRTLIDFLVEHLAR</sequence>